<dbReference type="PIRSF" id="PIRSF005639">
    <property type="entry name" value="Glut_amidoT_SNO"/>
    <property type="match status" value="1"/>
</dbReference>
<dbReference type="NCBIfam" id="TIGR03800">
    <property type="entry name" value="PLP_synth_Pdx2"/>
    <property type="match status" value="1"/>
</dbReference>
<evidence type="ECO:0000256" key="5">
    <source>
        <dbReference type="ARBA" id="ARBA00023239"/>
    </source>
</evidence>
<dbReference type="Proteomes" id="UP000001304">
    <property type="component" value="Chromosome"/>
</dbReference>
<comment type="catalytic activity">
    <reaction evidence="6 7">
        <text>L-glutamine + H2O = L-glutamate + NH4(+)</text>
        <dbReference type="Rhea" id="RHEA:15889"/>
        <dbReference type="ChEBI" id="CHEBI:15377"/>
        <dbReference type="ChEBI" id="CHEBI:28938"/>
        <dbReference type="ChEBI" id="CHEBI:29985"/>
        <dbReference type="ChEBI" id="CHEBI:58359"/>
        <dbReference type="EC" id="3.5.1.2"/>
    </reaction>
</comment>
<dbReference type="GO" id="GO:0005829">
    <property type="term" value="C:cytosol"/>
    <property type="evidence" value="ECO:0007669"/>
    <property type="project" value="TreeGrafter"/>
</dbReference>
<comment type="similarity">
    <text evidence="1 7">Belongs to the glutaminase PdxT/SNO family.</text>
</comment>
<dbReference type="GO" id="GO:0036381">
    <property type="term" value="F:pyridoxal 5'-phosphate synthase (glutamine hydrolysing) activity"/>
    <property type="evidence" value="ECO:0007669"/>
    <property type="project" value="UniProtKB-UniRule"/>
</dbReference>
<evidence type="ECO:0000313" key="11">
    <source>
        <dbReference type="Proteomes" id="UP000001304"/>
    </source>
</evidence>
<organism evidence="10 11">
    <name type="scientific">Ignisphaera aggregans (strain DSM 17230 / JCM 13409 / AQ1.S1)</name>
    <dbReference type="NCBI Taxonomy" id="583356"/>
    <lineage>
        <taxon>Archaea</taxon>
        <taxon>Thermoproteota</taxon>
        <taxon>Thermoprotei</taxon>
        <taxon>Desulfurococcales</taxon>
        <taxon>Desulfurococcaceae</taxon>
        <taxon>Ignisphaera</taxon>
    </lineage>
</organism>
<keyword evidence="11" id="KW-1185">Reference proteome</keyword>
<comment type="catalytic activity">
    <reaction evidence="7">
        <text>aldehydo-D-ribose 5-phosphate + D-glyceraldehyde 3-phosphate + L-glutamine = pyridoxal 5'-phosphate + L-glutamate + phosphate + 3 H2O + H(+)</text>
        <dbReference type="Rhea" id="RHEA:31507"/>
        <dbReference type="ChEBI" id="CHEBI:15377"/>
        <dbReference type="ChEBI" id="CHEBI:15378"/>
        <dbReference type="ChEBI" id="CHEBI:29985"/>
        <dbReference type="ChEBI" id="CHEBI:43474"/>
        <dbReference type="ChEBI" id="CHEBI:58273"/>
        <dbReference type="ChEBI" id="CHEBI:58359"/>
        <dbReference type="ChEBI" id="CHEBI:59776"/>
        <dbReference type="ChEBI" id="CHEBI:597326"/>
        <dbReference type="EC" id="4.3.3.6"/>
    </reaction>
</comment>
<dbReference type="InterPro" id="IPR021196">
    <property type="entry name" value="PdxT/SNO_CS"/>
</dbReference>
<evidence type="ECO:0000256" key="2">
    <source>
        <dbReference type="ARBA" id="ARBA00022801"/>
    </source>
</evidence>
<dbReference type="GO" id="GO:0006543">
    <property type="term" value="P:L-glutamine catabolic process"/>
    <property type="evidence" value="ECO:0007669"/>
    <property type="project" value="UniProtKB-UniRule"/>
</dbReference>
<dbReference type="GO" id="GO:0042823">
    <property type="term" value="P:pyridoxal phosphate biosynthetic process"/>
    <property type="evidence" value="ECO:0007669"/>
    <property type="project" value="UniProtKB-UniRule"/>
</dbReference>
<evidence type="ECO:0000256" key="8">
    <source>
        <dbReference type="PIRSR" id="PIRSR005639-1"/>
    </source>
</evidence>
<gene>
    <name evidence="7" type="primary">pdxT</name>
    <name evidence="10" type="ordered locus">Igag_0542</name>
</gene>
<dbReference type="Pfam" id="PF01174">
    <property type="entry name" value="SNO"/>
    <property type="match status" value="1"/>
</dbReference>
<comment type="subunit">
    <text evidence="7">In the presence of PdxS, forms a dodecamer of heterodimers. Only shows activity in the heterodimer.</text>
</comment>
<dbReference type="STRING" id="583356.Igag_0542"/>
<dbReference type="GO" id="GO:0008614">
    <property type="term" value="P:pyridoxine metabolic process"/>
    <property type="evidence" value="ECO:0007669"/>
    <property type="project" value="TreeGrafter"/>
</dbReference>
<dbReference type="EC" id="3.5.1.2" evidence="7"/>
<evidence type="ECO:0000256" key="9">
    <source>
        <dbReference type="PIRSR" id="PIRSR005639-2"/>
    </source>
</evidence>
<dbReference type="PANTHER" id="PTHR31559:SF0">
    <property type="entry name" value="PYRIDOXAL 5'-PHOSPHATE SYNTHASE SUBUNIT SNO1-RELATED"/>
    <property type="match status" value="1"/>
</dbReference>
<dbReference type="GO" id="GO:0016740">
    <property type="term" value="F:transferase activity"/>
    <property type="evidence" value="ECO:0007669"/>
    <property type="project" value="UniProtKB-KW"/>
</dbReference>
<dbReference type="HAMAP" id="MF_01615">
    <property type="entry name" value="PdxT"/>
    <property type="match status" value="1"/>
</dbReference>
<keyword evidence="3 7" id="KW-0663">Pyridoxal phosphate</keyword>
<feature type="binding site" evidence="7 9">
    <location>
        <begin position="145"/>
        <end position="146"/>
    </location>
    <ligand>
        <name>L-glutamine</name>
        <dbReference type="ChEBI" id="CHEBI:58359"/>
    </ligand>
</feature>
<dbReference type="InterPro" id="IPR002161">
    <property type="entry name" value="PdxT/SNO"/>
</dbReference>
<dbReference type="PROSITE" id="PS51130">
    <property type="entry name" value="PDXT_SNO_2"/>
    <property type="match status" value="1"/>
</dbReference>
<feature type="binding site" evidence="7 9">
    <location>
        <begin position="52"/>
        <end position="54"/>
    </location>
    <ligand>
        <name>L-glutamine</name>
        <dbReference type="ChEBI" id="CHEBI:58359"/>
    </ligand>
</feature>
<reference evidence="10 11" key="1">
    <citation type="journal article" date="2010" name="Stand. Genomic Sci.">
        <title>Complete genome sequence of Ignisphaera aggregans type strain (AQ1.S1).</title>
        <authorList>
            <person name="Goker M."/>
            <person name="Held B."/>
            <person name="Lapidus A."/>
            <person name="Nolan M."/>
            <person name="Spring S."/>
            <person name="Yasawong M."/>
            <person name="Lucas S."/>
            <person name="Glavina Del Rio T."/>
            <person name="Tice H."/>
            <person name="Cheng J.F."/>
            <person name="Goodwin L."/>
            <person name="Tapia R."/>
            <person name="Pitluck S."/>
            <person name="Liolios K."/>
            <person name="Ivanova N."/>
            <person name="Mavromatis K."/>
            <person name="Mikhailova N."/>
            <person name="Pati A."/>
            <person name="Chen A."/>
            <person name="Palaniappan K."/>
            <person name="Brambilla E."/>
            <person name="Land M."/>
            <person name="Hauser L."/>
            <person name="Chang Y.J."/>
            <person name="Jeffries C.D."/>
            <person name="Brettin T."/>
            <person name="Detter J.C."/>
            <person name="Han C."/>
            <person name="Rohde M."/>
            <person name="Sikorski J."/>
            <person name="Woyke T."/>
            <person name="Bristow J."/>
            <person name="Eisen J.A."/>
            <person name="Markowitz V."/>
            <person name="Hugenholtz P."/>
            <person name="Kyrpides N.C."/>
            <person name="Klenk H.P."/>
        </authorList>
    </citation>
    <scope>NUCLEOTIDE SEQUENCE [LARGE SCALE GENOMIC DNA]</scope>
    <source>
        <strain evidence="11">DSM 17230 / JCM 13409 / AQ1.S1</strain>
    </source>
</reference>
<dbReference type="PROSITE" id="PS51273">
    <property type="entry name" value="GATASE_TYPE_1"/>
    <property type="match status" value="1"/>
</dbReference>
<feature type="binding site" evidence="7 9">
    <location>
        <position position="116"/>
    </location>
    <ligand>
        <name>L-glutamine</name>
        <dbReference type="ChEBI" id="CHEBI:58359"/>
    </ligand>
</feature>
<evidence type="ECO:0000256" key="6">
    <source>
        <dbReference type="ARBA" id="ARBA00049534"/>
    </source>
</evidence>
<dbReference type="PANTHER" id="PTHR31559">
    <property type="entry name" value="PYRIDOXAL 5'-PHOSPHATE SYNTHASE SUBUNIT SNO"/>
    <property type="match status" value="1"/>
</dbReference>
<feature type="active site" description="Charge relay system" evidence="7 8">
    <location>
        <position position="181"/>
    </location>
</feature>
<dbReference type="HOGENOM" id="CLU_069674_2_0_2"/>
<dbReference type="AlphaFoldDB" id="E0SS28"/>
<dbReference type="KEGG" id="iag:Igag_0542"/>
<dbReference type="MEROPS" id="C26.A32"/>
<dbReference type="Gene3D" id="3.40.50.880">
    <property type="match status" value="1"/>
</dbReference>
<evidence type="ECO:0000313" key="10">
    <source>
        <dbReference type="EMBL" id="ADM27378.1"/>
    </source>
</evidence>
<dbReference type="GO" id="GO:1903600">
    <property type="term" value="C:glutaminase complex"/>
    <property type="evidence" value="ECO:0007669"/>
    <property type="project" value="TreeGrafter"/>
</dbReference>
<comment type="pathway">
    <text evidence="7">Cofactor biosynthesis; pyridoxal 5'-phosphate biosynthesis.</text>
</comment>
<evidence type="ECO:0000256" key="7">
    <source>
        <dbReference type="HAMAP-Rule" id="MF_01615"/>
    </source>
</evidence>
<name>E0SS28_IGNAA</name>
<dbReference type="EC" id="4.3.3.6" evidence="7"/>
<proteinExistence type="inferred from homology"/>
<keyword evidence="10" id="KW-0808">Transferase</keyword>
<keyword evidence="2 7" id="KW-0378">Hydrolase</keyword>
<sequence length="203" mass="22846">MKIGILGFQGGIDEHRYMVNESCKELGIQCDVVNIYRSQHLWNVDGIIIPGGESTTITKLINRMNMDIDLRDFIKSGYPAFGTCAGLVLLAKKAIDRKTGKELTNTLGVLDIVVERNYYGRQRESFEVDIAIPILGEKPFRAIFIRAPAVIEIGSGVISHAKLSDSHIFVQQRNIIATTFHPELSGDTRIHRYFIEIIRSSKR</sequence>
<keyword evidence="4 7" id="KW-0315">Glutamine amidotransferase</keyword>
<evidence type="ECO:0000256" key="1">
    <source>
        <dbReference type="ARBA" id="ARBA00008345"/>
    </source>
</evidence>
<dbReference type="SUPFAM" id="SSF52317">
    <property type="entry name" value="Class I glutamine amidotransferase-like"/>
    <property type="match status" value="1"/>
</dbReference>
<dbReference type="CDD" id="cd01749">
    <property type="entry name" value="GATase1_PB"/>
    <property type="match status" value="1"/>
</dbReference>
<feature type="active site" description="Charge relay system" evidence="7 8">
    <location>
        <position position="183"/>
    </location>
</feature>
<dbReference type="UniPathway" id="UPA00245"/>
<protein>
    <recommendedName>
        <fullName evidence="7">Pyridoxal 5'-phosphate synthase subunit PdxT</fullName>
        <ecNumber evidence="7">4.3.3.6</ecNumber>
    </recommendedName>
    <alternativeName>
        <fullName evidence="7">Pdx2</fullName>
    </alternativeName>
    <alternativeName>
        <fullName evidence="7">Pyridoxal 5'-phosphate synthase glutaminase subunit</fullName>
        <ecNumber evidence="7">3.5.1.2</ecNumber>
    </alternativeName>
</protein>
<dbReference type="FunFam" id="3.40.50.880:FF:000041">
    <property type="entry name" value="Glutamine amidotransferase subunit pdxT, putative"/>
    <property type="match status" value="1"/>
</dbReference>
<dbReference type="EMBL" id="CP002098">
    <property type="protein sequence ID" value="ADM27378.1"/>
    <property type="molecule type" value="Genomic_DNA"/>
</dbReference>
<dbReference type="PROSITE" id="PS01236">
    <property type="entry name" value="PDXT_SNO_1"/>
    <property type="match status" value="1"/>
</dbReference>
<comment type="function">
    <text evidence="7">Catalyzes the hydrolysis of glutamine to glutamate and ammonia as part of the biosynthesis of pyridoxal 5'-phosphate. The resulting ammonia molecule is channeled to the active site of PdxS.</text>
</comment>
<evidence type="ECO:0000256" key="3">
    <source>
        <dbReference type="ARBA" id="ARBA00022898"/>
    </source>
</evidence>
<keyword evidence="5 7" id="KW-0456">Lyase</keyword>
<dbReference type="InterPro" id="IPR029062">
    <property type="entry name" value="Class_I_gatase-like"/>
</dbReference>
<dbReference type="GO" id="GO:0004359">
    <property type="term" value="F:glutaminase activity"/>
    <property type="evidence" value="ECO:0007669"/>
    <property type="project" value="UniProtKB-UniRule"/>
</dbReference>
<evidence type="ECO:0000256" key="4">
    <source>
        <dbReference type="ARBA" id="ARBA00022962"/>
    </source>
</evidence>
<accession>E0SS28</accession>
<feature type="active site" description="Nucleophile" evidence="7 8">
    <location>
        <position position="84"/>
    </location>
</feature>